<evidence type="ECO:0000256" key="1">
    <source>
        <dbReference type="ARBA" id="ARBA00004651"/>
    </source>
</evidence>
<evidence type="ECO:0000256" key="6">
    <source>
        <dbReference type="ARBA" id="ARBA00022989"/>
    </source>
</evidence>
<feature type="transmembrane region" description="Helical" evidence="8">
    <location>
        <begin position="51"/>
        <end position="71"/>
    </location>
</feature>
<sequence length="160" mass="17975">MYSPYFESHFNIITSLTRLLTTSANYVLEGVGFETIQKDYHSIKIGYSKGITVNPSCLGWAVMSFWVAFVSANKGSLSYKLKWVLFGLTSVILLNIIRIALIAVANHANWRTITSLDHHQTFNVASYVCIAILIGGYVNVQKKYERIHRAGEVSEIIGIR</sequence>
<accession>A0A512B6P2</accession>
<comment type="caution">
    <text evidence="9">The sequence shown here is derived from an EMBL/GenBank/DDBJ whole genome shotgun (WGS) entry which is preliminary data.</text>
</comment>
<name>A0A512B6P2_9BACT</name>
<gene>
    <name evidence="9" type="ORF">SAE01_01260</name>
</gene>
<evidence type="ECO:0000256" key="4">
    <source>
        <dbReference type="ARBA" id="ARBA00022692"/>
    </source>
</evidence>
<comment type="subcellular location">
    <subcellularLocation>
        <location evidence="1">Cell membrane</location>
        <topology evidence="1">Multi-pass membrane protein</topology>
    </subcellularLocation>
</comment>
<organism evidence="9 10">
    <name type="scientific">Segetibacter aerophilus</name>
    <dbReference type="NCBI Taxonomy" id="670293"/>
    <lineage>
        <taxon>Bacteria</taxon>
        <taxon>Pseudomonadati</taxon>
        <taxon>Bacteroidota</taxon>
        <taxon>Chitinophagia</taxon>
        <taxon>Chitinophagales</taxon>
        <taxon>Chitinophagaceae</taxon>
        <taxon>Segetibacter</taxon>
    </lineage>
</organism>
<keyword evidence="10" id="KW-1185">Reference proteome</keyword>
<keyword evidence="2" id="KW-1003">Cell membrane</keyword>
<dbReference type="Proteomes" id="UP000321513">
    <property type="component" value="Unassembled WGS sequence"/>
</dbReference>
<evidence type="ECO:0000256" key="7">
    <source>
        <dbReference type="ARBA" id="ARBA00023136"/>
    </source>
</evidence>
<evidence type="ECO:0000256" key="3">
    <source>
        <dbReference type="ARBA" id="ARBA00022670"/>
    </source>
</evidence>
<evidence type="ECO:0000313" key="9">
    <source>
        <dbReference type="EMBL" id="GEO07630.1"/>
    </source>
</evidence>
<protein>
    <recommendedName>
        <fullName evidence="11">Exosortase/archaeosortase family protein</fullName>
    </recommendedName>
</protein>
<dbReference type="NCBIfam" id="TIGR04178">
    <property type="entry name" value="exo_archaeo"/>
    <property type="match status" value="1"/>
</dbReference>
<dbReference type="EMBL" id="BJYT01000001">
    <property type="protein sequence ID" value="GEO07630.1"/>
    <property type="molecule type" value="Genomic_DNA"/>
</dbReference>
<feature type="transmembrane region" description="Helical" evidence="8">
    <location>
        <begin position="124"/>
        <end position="140"/>
    </location>
</feature>
<dbReference type="InterPro" id="IPR019127">
    <property type="entry name" value="Exosortase"/>
</dbReference>
<keyword evidence="6 8" id="KW-1133">Transmembrane helix</keyword>
<feature type="transmembrane region" description="Helical" evidence="8">
    <location>
        <begin position="83"/>
        <end position="104"/>
    </location>
</feature>
<dbReference type="GO" id="GO:0005886">
    <property type="term" value="C:plasma membrane"/>
    <property type="evidence" value="ECO:0007669"/>
    <property type="project" value="UniProtKB-SubCell"/>
</dbReference>
<evidence type="ECO:0000256" key="2">
    <source>
        <dbReference type="ARBA" id="ARBA00022475"/>
    </source>
</evidence>
<keyword evidence="4 8" id="KW-0812">Transmembrane</keyword>
<keyword evidence="5" id="KW-0378">Hydrolase</keyword>
<dbReference type="InterPro" id="IPR026392">
    <property type="entry name" value="Exo/Archaeosortase_dom"/>
</dbReference>
<evidence type="ECO:0000256" key="5">
    <source>
        <dbReference type="ARBA" id="ARBA00022801"/>
    </source>
</evidence>
<dbReference type="GO" id="GO:0008233">
    <property type="term" value="F:peptidase activity"/>
    <property type="evidence" value="ECO:0007669"/>
    <property type="project" value="UniProtKB-KW"/>
</dbReference>
<dbReference type="Pfam" id="PF09721">
    <property type="entry name" value="Exosortase_EpsH"/>
    <property type="match status" value="1"/>
</dbReference>
<evidence type="ECO:0000313" key="10">
    <source>
        <dbReference type="Proteomes" id="UP000321513"/>
    </source>
</evidence>
<dbReference type="GO" id="GO:0006508">
    <property type="term" value="P:proteolysis"/>
    <property type="evidence" value="ECO:0007669"/>
    <property type="project" value="UniProtKB-KW"/>
</dbReference>
<keyword evidence="7 8" id="KW-0472">Membrane</keyword>
<dbReference type="AlphaFoldDB" id="A0A512B6P2"/>
<proteinExistence type="predicted"/>
<keyword evidence="3" id="KW-0645">Protease</keyword>
<reference evidence="9 10" key="1">
    <citation type="submission" date="2019-07" db="EMBL/GenBank/DDBJ databases">
        <title>Whole genome shotgun sequence of Segetibacter aerophilus NBRC 106135.</title>
        <authorList>
            <person name="Hosoyama A."/>
            <person name="Uohara A."/>
            <person name="Ohji S."/>
            <person name="Ichikawa N."/>
        </authorList>
    </citation>
    <scope>NUCLEOTIDE SEQUENCE [LARGE SCALE GENOMIC DNA]</scope>
    <source>
        <strain evidence="9 10">NBRC 106135</strain>
    </source>
</reference>
<evidence type="ECO:0000256" key="8">
    <source>
        <dbReference type="SAM" id="Phobius"/>
    </source>
</evidence>
<evidence type="ECO:0008006" key="11">
    <source>
        <dbReference type="Google" id="ProtNLM"/>
    </source>
</evidence>